<dbReference type="EMBL" id="JACEFF010000162">
    <property type="protein sequence ID" value="KAH9643049.1"/>
    <property type="molecule type" value="Genomic_DNA"/>
</dbReference>
<feature type="non-terminal residue" evidence="1">
    <location>
        <position position="1"/>
    </location>
</feature>
<protein>
    <submittedName>
        <fullName evidence="1">Uncharacterized protein</fullName>
    </submittedName>
</protein>
<sequence length="48" mass="5692">MFIDRKCVNTFADWINGRALEEIKSKERVILQLKREAARMAVIQQNEQ</sequence>
<organism evidence="1 2">
    <name type="scientific">Spodoptera exigua</name>
    <name type="common">Beet armyworm</name>
    <name type="synonym">Noctua fulgens</name>
    <dbReference type="NCBI Taxonomy" id="7107"/>
    <lineage>
        <taxon>Eukaryota</taxon>
        <taxon>Metazoa</taxon>
        <taxon>Ecdysozoa</taxon>
        <taxon>Arthropoda</taxon>
        <taxon>Hexapoda</taxon>
        <taxon>Insecta</taxon>
        <taxon>Pterygota</taxon>
        <taxon>Neoptera</taxon>
        <taxon>Endopterygota</taxon>
        <taxon>Lepidoptera</taxon>
        <taxon>Glossata</taxon>
        <taxon>Ditrysia</taxon>
        <taxon>Noctuoidea</taxon>
        <taxon>Noctuidae</taxon>
        <taxon>Amphipyrinae</taxon>
        <taxon>Spodoptera</taxon>
    </lineage>
</organism>
<dbReference type="Proteomes" id="UP000814243">
    <property type="component" value="Unassembled WGS sequence"/>
</dbReference>
<comment type="caution">
    <text evidence="1">The sequence shown here is derived from an EMBL/GenBank/DDBJ whole genome shotgun (WGS) entry which is preliminary data.</text>
</comment>
<evidence type="ECO:0000313" key="2">
    <source>
        <dbReference type="Proteomes" id="UP000814243"/>
    </source>
</evidence>
<reference evidence="1" key="1">
    <citation type="journal article" date="2021" name="G3 (Bethesda)">
        <title>Genome and transcriptome analysis of the beet armyworm Spodoptera exigua reveals targets for pest control. .</title>
        <authorList>
            <person name="Simon S."/>
            <person name="Breeschoten T."/>
            <person name="Jansen H.J."/>
            <person name="Dirks R.P."/>
            <person name="Schranz M.E."/>
            <person name="Ros V.I.D."/>
        </authorList>
    </citation>
    <scope>NUCLEOTIDE SEQUENCE</scope>
    <source>
        <strain evidence="1">TB_SE_WUR_2020</strain>
    </source>
</reference>
<name>A0A922MUK5_SPOEX</name>
<evidence type="ECO:0000313" key="1">
    <source>
        <dbReference type="EMBL" id="KAH9643049.1"/>
    </source>
</evidence>
<gene>
    <name evidence="1" type="ORF">HF086_004617</name>
</gene>
<dbReference type="AlphaFoldDB" id="A0A922MUK5"/>
<proteinExistence type="predicted"/>
<accession>A0A922MUK5</accession>